<feature type="compositionally biased region" description="Basic and acidic residues" evidence="1">
    <location>
        <begin position="75"/>
        <end position="96"/>
    </location>
</feature>
<accession>A0A9W6YUR9</accession>
<feature type="compositionally biased region" description="Basic and acidic residues" evidence="1">
    <location>
        <begin position="108"/>
        <end position="127"/>
    </location>
</feature>
<dbReference type="PANTHER" id="PTHR14005:SF0">
    <property type="entry name" value="EUKARYOTIC TRANSLATION INITIATION FACTOR 3 SUBUNIT A"/>
    <property type="match status" value="1"/>
</dbReference>
<proteinExistence type="predicted"/>
<keyword evidence="3" id="KW-1185">Reference proteome</keyword>
<dbReference type="AlphaFoldDB" id="A0A9W6YUR9"/>
<feature type="region of interest" description="Disordered" evidence="1">
    <location>
        <begin position="75"/>
        <end position="216"/>
    </location>
</feature>
<dbReference type="GO" id="GO:0002188">
    <property type="term" value="P:translation reinitiation"/>
    <property type="evidence" value="ECO:0007669"/>
    <property type="project" value="TreeGrafter"/>
</dbReference>
<dbReference type="GO" id="GO:0071541">
    <property type="term" value="C:eukaryotic translation initiation factor 3 complex, eIF3m"/>
    <property type="evidence" value="ECO:0007669"/>
    <property type="project" value="TreeGrafter"/>
</dbReference>
<dbReference type="InterPro" id="IPR027512">
    <property type="entry name" value="EIF3A"/>
</dbReference>
<dbReference type="GO" id="GO:0043614">
    <property type="term" value="C:multi-eIF complex"/>
    <property type="evidence" value="ECO:0007669"/>
    <property type="project" value="TreeGrafter"/>
</dbReference>
<name>A0A9W6YUR9_AMBMO</name>
<gene>
    <name evidence="2" type="ORF">Amon01_000298400</name>
</gene>
<comment type="caution">
    <text evidence="2">The sequence shown here is derived from an EMBL/GenBank/DDBJ whole genome shotgun (WGS) entry which is preliminary data.</text>
</comment>
<reference evidence="2" key="1">
    <citation type="submission" date="2023-04" db="EMBL/GenBank/DDBJ databases">
        <title>Ambrosiozyma monospora NBRC 1965.</title>
        <authorList>
            <person name="Ichikawa N."/>
            <person name="Sato H."/>
            <person name="Tonouchi N."/>
        </authorList>
    </citation>
    <scope>NUCLEOTIDE SEQUENCE</scope>
    <source>
        <strain evidence="2">NBRC 1965</strain>
    </source>
</reference>
<dbReference type="EMBL" id="BSXU01001180">
    <property type="protein sequence ID" value="GMG24691.1"/>
    <property type="molecule type" value="Genomic_DNA"/>
</dbReference>
<protein>
    <submittedName>
        <fullName evidence="2">Unnamed protein product</fullName>
    </submittedName>
</protein>
<dbReference type="GO" id="GO:0071540">
    <property type="term" value="C:eukaryotic translation initiation factor 3 complex, eIF3e"/>
    <property type="evidence" value="ECO:0007669"/>
    <property type="project" value="TreeGrafter"/>
</dbReference>
<evidence type="ECO:0000256" key="1">
    <source>
        <dbReference type="SAM" id="MobiDB-lite"/>
    </source>
</evidence>
<feature type="compositionally biased region" description="Low complexity" evidence="1">
    <location>
        <begin position="157"/>
        <end position="175"/>
    </location>
</feature>
<feature type="compositionally biased region" description="Low complexity" evidence="1">
    <location>
        <begin position="188"/>
        <end position="214"/>
    </location>
</feature>
<evidence type="ECO:0000313" key="2">
    <source>
        <dbReference type="EMBL" id="GMG24691.1"/>
    </source>
</evidence>
<organism evidence="2 3">
    <name type="scientific">Ambrosiozyma monospora</name>
    <name type="common">Yeast</name>
    <name type="synonym">Endomycopsis monosporus</name>
    <dbReference type="NCBI Taxonomy" id="43982"/>
    <lineage>
        <taxon>Eukaryota</taxon>
        <taxon>Fungi</taxon>
        <taxon>Dikarya</taxon>
        <taxon>Ascomycota</taxon>
        <taxon>Saccharomycotina</taxon>
        <taxon>Pichiomycetes</taxon>
        <taxon>Pichiales</taxon>
        <taxon>Pichiaceae</taxon>
        <taxon>Ambrosiozyma</taxon>
    </lineage>
</organism>
<feature type="compositionally biased region" description="Basic and acidic residues" evidence="1">
    <location>
        <begin position="134"/>
        <end position="145"/>
    </location>
</feature>
<evidence type="ECO:0000313" key="3">
    <source>
        <dbReference type="Proteomes" id="UP001165063"/>
    </source>
</evidence>
<dbReference type="PANTHER" id="PTHR14005">
    <property type="entry name" value="EUKARYOTIC TRANSLATION INITIATION FACTOR 3, THETA SUBUNIT"/>
    <property type="match status" value="1"/>
</dbReference>
<dbReference type="GO" id="GO:0003729">
    <property type="term" value="F:mRNA binding"/>
    <property type="evidence" value="ECO:0007669"/>
    <property type="project" value="TreeGrafter"/>
</dbReference>
<dbReference type="GO" id="GO:0003743">
    <property type="term" value="F:translation initiation factor activity"/>
    <property type="evidence" value="ECO:0007669"/>
    <property type="project" value="TreeGrafter"/>
</dbReference>
<sequence>MKEKIISHAKKEHDDAIKIRDRLQRIVPDYTKFVEKLKVTKHAEYEAARVEAEAKLAEAKKAKVAEFIAKKRAEHEAAEQARIQQENEEKQKKLAEARLAAEQQARMKKYEQDKAQQEADAEKKEYENLLAQEKSGKLTFRDSMKLKSLKARFEGGAAPASSVRHASPAAAAPSSPSKPAPFRPTPRSHPTASSSPAPYTPTRARTTAAPVRTAQDPDRALYEDLLAQEKAGTLTFSNKSKLRRLRSKFE</sequence>
<dbReference type="Proteomes" id="UP001165063">
    <property type="component" value="Unassembled WGS sequence"/>
</dbReference>
<dbReference type="GO" id="GO:0001732">
    <property type="term" value="P:formation of cytoplasmic translation initiation complex"/>
    <property type="evidence" value="ECO:0007669"/>
    <property type="project" value="TreeGrafter"/>
</dbReference>